<reference evidence="1" key="1">
    <citation type="submission" date="2022-03" db="EMBL/GenBank/DDBJ databases">
        <title>Complete genome sequence of Caldinitratiruptor microaerophilus.</title>
        <authorList>
            <person name="Mukaiyama R."/>
            <person name="Nishiyama T."/>
            <person name="Ueda K."/>
        </authorList>
    </citation>
    <scope>NUCLEOTIDE SEQUENCE</scope>
    <source>
        <strain evidence="1">JCM 16183</strain>
    </source>
</reference>
<protein>
    <submittedName>
        <fullName evidence="1">Uncharacterized protein</fullName>
    </submittedName>
</protein>
<keyword evidence="2" id="KW-1185">Reference proteome</keyword>
<dbReference type="KEGG" id="cmic:caldi_15440"/>
<organism evidence="1 2">
    <name type="scientific">Caldinitratiruptor microaerophilus</name>
    <dbReference type="NCBI Taxonomy" id="671077"/>
    <lineage>
        <taxon>Bacteria</taxon>
        <taxon>Bacillati</taxon>
        <taxon>Bacillota</taxon>
        <taxon>Clostridia</taxon>
        <taxon>Eubacteriales</taxon>
        <taxon>Symbiobacteriaceae</taxon>
        <taxon>Caldinitratiruptor</taxon>
    </lineage>
</organism>
<evidence type="ECO:0000313" key="1">
    <source>
        <dbReference type="EMBL" id="BDG60454.1"/>
    </source>
</evidence>
<evidence type="ECO:0000313" key="2">
    <source>
        <dbReference type="Proteomes" id="UP001163687"/>
    </source>
</evidence>
<dbReference type="Proteomes" id="UP001163687">
    <property type="component" value="Chromosome"/>
</dbReference>
<dbReference type="EMBL" id="AP025628">
    <property type="protein sequence ID" value="BDG60454.1"/>
    <property type="molecule type" value="Genomic_DNA"/>
</dbReference>
<dbReference type="Pfam" id="PF09959">
    <property type="entry name" value="DUF2193"/>
    <property type="match status" value="1"/>
</dbReference>
<dbReference type="InterPro" id="IPR018694">
    <property type="entry name" value="DUF2193"/>
</dbReference>
<proteinExistence type="predicted"/>
<gene>
    <name evidence="1" type="ORF">caldi_15440</name>
</gene>
<name>A0AA35G9M8_9FIRM</name>
<dbReference type="RefSeq" id="WP_264844476.1">
    <property type="nucleotide sequence ID" value="NZ_AP025628.1"/>
</dbReference>
<sequence length="515" mass="56621">MASQKLFENMVRQAMAAVWADVKNIKQRRGTQFKITDAQPYVDAVNQMVPTEEQSKEVFDLHIQSVNAHYEILKSLTETVRPEDDPFVEHYQTPAILEILYEEDPAFRQSVERFIQAIAEEEALIGRESVRRYGGVYGPVAGVDFALSPGSTANVFNAILSKLDIPKVHKETILASKSFGMNTSYCLGEAFQGAIESGKTLGEAIKAEIEMLQLIYDQPIAAQNKLMASHNLGGHGPHSSFDTNAYMQQYKQRMRPVVQAALAAGVHPGNICAIPAYCVGDVAHHNSQSMFNFAQDPIVMAMLEAHTQALENTLNRGLEKGFNNEYGVLSLATGTGAALLAYELLRDAMPIPSFVQLLVDRYHNLVAMNPGRGAVAELHNVDMIMSLHRGWRILKPKPMGGGGEIGGVPVDFRPLDEHEILANPHRWTYPGCAITQRAAAIMKLSDFPCLLTSEPVTATLLTHVAALHKETAIAPLRIDKDWGVTDYRITNMGLVRGFGANPRSGYDGYAVPVHS</sequence>
<accession>A0AA35G9M8</accession>
<dbReference type="AlphaFoldDB" id="A0AA35G9M8"/>